<dbReference type="InterPro" id="IPR027272">
    <property type="entry name" value="Piezo"/>
</dbReference>
<evidence type="ECO:0000313" key="3">
    <source>
        <dbReference type="Proteomes" id="UP000236161"/>
    </source>
</evidence>
<reference evidence="2 3" key="1">
    <citation type="journal article" date="2017" name="Nature">
        <title>The Apostasia genome and the evolution of orchids.</title>
        <authorList>
            <person name="Zhang G.Q."/>
            <person name="Liu K.W."/>
            <person name="Li Z."/>
            <person name="Lohaus R."/>
            <person name="Hsiao Y.Y."/>
            <person name="Niu S.C."/>
            <person name="Wang J.Y."/>
            <person name="Lin Y.C."/>
            <person name="Xu Q."/>
            <person name="Chen L.J."/>
            <person name="Yoshida K."/>
            <person name="Fujiwara S."/>
            <person name="Wang Z.W."/>
            <person name="Zhang Y.Q."/>
            <person name="Mitsuda N."/>
            <person name="Wang M."/>
            <person name="Liu G.H."/>
            <person name="Pecoraro L."/>
            <person name="Huang H.X."/>
            <person name="Xiao X.J."/>
            <person name="Lin M."/>
            <person name="Wu X.Y."/>
            <person name="Wu W.L."/>
            <person name="Chen Y.Y."/>
            <person name="Chang S.B."/>
            <person name="Sakamoto S."/>
            <person name="Ohme-Takagi M."/>
            <person name="Yagi M."/>
            <person name="Zeng S.J."/>
            <person name="Shen C.Y."/>
            <person name="Yeh C.M."/>
            <person name="Luo Y.B."/>
            <person name="Tsai W.C."/>
            <person name="Van de Peer Y."/>
            <person name="Liu Z.J."/>
        </authorList>
    </citation>
    <scope>NUCLEOTIDE SEQUENCE [LARGE SCALE GENOMIC DNA]</scope>
    <source>
        <strain evidence="3">cv. Shenzhen</strain>
        <tissue evidence="2">Stem</tissue>
    </source>
</reference>
<keyword evidence="1" id="KW-0472">Membrane</keyword>
<protein>
    <submittedName>
        <fullName evidence="2">Uncharacterized protein</fullName>
    </submittedName>
</protein>
<feature type="transmembrane region" description="Helical" evidence="1">
    <location>
        <begin position="165"/>
        <end position="191"/>
    </location>
</feature>
<feature type="transmembrane region" description="Helical" evidence="1">
    <location>
        <begin position="89"/>
        <end position="111"/>
    </location>
</feature>
<accession>A0A2I0AH44</accession>
<keyword evidence="1" id="KW-1133">Transmembrane helix</keyword>
<dbReference type="GO" id="GO:0008381">
    <property type="term" value="F:mechanosensitive monoatomic ion channel activity"/>
    <property type="evidence" value="ECO:0007669"/>
    <property type="project" value="InterPro"/>
</dbReference>
<name>A0A2I0AH44_9ASPA</name>
<dbReference type="GO" id="GO:0016020">
    <property type="term" value="C:membrane"/>
    <property type="evidence" value="ECO:0007669"/>
    <property type="project" value="InterPro"/>
</dbReference>
<sequence>MHVHRLPALRVRMFDRLSCALVQVGVSPVCTRWLATCSSTFAGRHNSDVAMMKSGAIEVKVEPSFTETESSCYIAFNNCSLHISGRIQVWGSTSIFYPVFVQLAAAAFAYIDVHRHVPLMHWDSCWLNFFLAIENIGSHIRTGCCVLLPIIQLVLGMSNPSWLSLPYFICSCIGLVNWSLTSNFLGLFCWWRSLRVYACFNVLLLYIYQLPFDFPKVILEMADFIGLYKITTTSGRQEALSACSLLLFYCTLSMVKFDLEEMDFILSMQDNSVTEQLLPSNDFFTQEFRLVKLCSSDFYLLEPNLFNQGSKLALNFSGETEQVAMMGNNDHGQNEVGNGSANSGEPQGIRWLVGVTPFPPLYPVPSDLAMFNGLGSDN</sequence>
<dbReference type="PANTHER" id="PTHR47049">
    <property type="entry name" value="PIEZO-TYPE MECHANOSENSITIVE ION CHANNEL HOMOLOG"/>
    <property type="match status" value="1"/>
</dbReference>
<dbReference type="EMBL" id="KZ451982">
    <property type="protein sequence ID" value="PKA54850.1"/>
    <property type="molecule type" value="Genomic_DNA"/>
</dbReference>
<dbReference type="OrthoDB" id="303066at2759"/>
<evidence type="ECO:0000256" key="1">
    <source>
        <dbReference type="SAM" id="Phobius"/>
    </source>
</evidence>
<dbReference type="Proteomes" id="UP000236161">
    <property type="component" value="Unassembled WGS sequence"/>
</dbReference>
<keyword evidence="3" id="KW-1185">Reference proteome</keyword>
<proteinExistence type="predicted"/>
<evidence type="ECO:0000313" key="2">
    <source>
        <dbReference type="EMBL" id="PKA54850.1"/>
    </source>
</evidence>
<gene>
    <name evidence="2" type="ORF">AXF42_Ash000685</name>
</gene>
<dbReference type="PANTHER" id="PTHR47049:SF2">
    <property type="entry name" value="PIEZO-TYPE MECHANOSENSITIVE ION CHANNEL HOMOLOG"/>
    <property type="match status" value="1"/>
</dbReference>
<keyword evidence="1" id="KW-0812">Transmembrane</keyword>
<dbReference type="AlphaFoldDB" id="A0A2I0AH44"/>
<organism evidence="2 3">
    <name type="scientific">Apostasia shenzhenica</name>
    <dbReference type="NCBI Taxonomy" id="1088818"/>
    <lineage>
        <taxon>Eukaryota</taxon>
        <taxon>Viridiplantae</taxon>
        <taxon>Streptophyta</taxon>
        <taxon>Embryophyta</taxon>
        <taxon>Tracheophyta</taxon>
        <taxon>Spermatophyta</taxon>
        <taxon>Magnoliopsida</taxon>
        <taxon>Liliopsida</taxon>
        <taxon>Asparagales</taxon>
        <taxon>Orchidaceae</taxon>
        <taxon>Apostasioideae</taxon>
        <taxon>Apostasia</taxon>
    </lineage>
</organism>
<feature type="transmembrane region" description="Helical" evidence="1">
    <location>
        <begin position="198"/>
        <end position="219"/>
    </location>
</feature>
<dbReference type="STRING" id="1088818.A0A2I0AH44"/>